<organism evidence="1 2">
    <name type="scientific">Hemibagrus guttatus</name>
    <dbReference type="NCBI Taxonomy" id="175788"/>
    <lineage>
        <taxon>Eukaryota</taxon>
        <taxon>Metazoa</taxon>
        <taxon>Chordata</taxon>
        <taxon>Craniata</taxon>
        <taxon>Vertebrata</taxon>
        <taxon>Euteleostomi</taxon>
        <taxon>Actinopterygii</taxon>
        <taxon>Neopterygii</taxon>
        <taxon>Teleostei</taxon>
        <taxon>Ostariophysi</taxon>
        <taxon>Siluriformes</taxon>
        <taxon>Bagridae</taxon>
        <taxon>Hemibagrus</taxon>
    </lineage>
</organism>
<protein>
    <submittedName>
        <fullName evidence="1">Uncharacterized protein</fullName>
    </submittedName>
</protein>
<proteinExistence type="predicted"/>
<reference evidence="1" key="1">
    <citation type="submission" date="2023-06" db="EMBL/GenBank/DDBJ databases">
        <title>Male Hemibagrus guttatus genome.</title>
        <authorList>
            <person name="Bian C."/>
        </authorList>
    </citation>
    <scope>NUCLEOTIDE SEQUENCE</scope>
    <source>
        <strain evidence="1">Male_cb2023</strain>
        <tissue evidence="1">Muscle</tissue>
    </source>
</reference>
<evidence type="ECO:0000313" key="2">
    <source>
        <dbReference type="Proteomes" id="UP001274896"/>
    </source>
</evidence>
<accession>A0AAE0PR88</accession>
<keyword evidence="2" id="KW-1185">Reference proteome</keyword>
<evidence type="ECO:0000313" key="1">
    <source>
        <dbReference type="EMBL" id="KAK3506185.1"/>
    </source>
</evidence>
<dbReference type="Proteomes" id="UP001274896">
    <property type="component" value="Unassembled WGS sequence"/>
</dbReference>
<comment type="caution">
    <text evidence="1">The sequence shown here is derived from an EMBL/GenBank/DDBJ whole genome shotgun (WGS) entry which is preliminary data.</text>
</comment>
<name>A0AAE0PR88_9TELE</name>
<gene>
    <name evidence="1" type="ORF">QTP70_000766</name>
</gene>
<dbReference type="PANTHER" id="PTHR47510">
    <property type="entry name" value="REVERSE TRANSCRIPTASE DOMAIN-CONTAINING PROTEIN"/>
    <property type="match status" value="1"/>
</dbReference>
<dbReference type="AlphaFoldDB" id="A0AAE0PR88"/>
<dbReference type="PANTHER" id="PTHR47510:SF3">
    <property type="entry name" value="ENDO_EXONUCLEASE_PHOSPHATASE DOMAIN-CONTAINING PROTEIN"/>
    <property type="match status" value="1"/>
</dbReference>
<sequence length="171" mass="19256">MNKLELNSLKTVEMIVDFRKDPAPLPPVILCDSPVTSAESFCFLGTTITKELKWEQTIRVFRQEEVQAPYHTVMQLVRMLSMVHRANAKEALCELYGAIRELQNAHPNGLFIIAGDFNHANLKSVFPKFHQYVDFATRGVNALDLVYTNIPGAYRAEPSPTSAIQMTSLLC</sequence>
<dbReference type="EMBL" id="JAUCMX010000110">
    <property type="protein sequence ID" value="KAK3506185.1"/>
    <property type="molecule type" value="Genomic_DNA"/>
</dbReference>